<dbReference type="AlphaFoldDB" id="A0AAJ2LVY2"/>
<feature type="transmembrane region" description="Helical" evidence="2">
    <location>
        <begin position="71"/>
        <end position="94"/>
    </location>
</feature>
<dbReference type="Proteomes" id="UP001183582">
    <property type="component" value="Unassembled WGS sequence"/>
</dbReference>
<keyword evidence="2" id="KW-0472">Membrane</keyword>
<feature type="transmembrane region" description="Helical" evidence="2">
    <location>
        <begin position="6"/>
        <end position="26"/>
    </location>
</feature>
<keyword evidence="2" id="KW-0812">Transmembrane</keyword>
<dbReference type="PANTHER" id="PTHR10566:SF113">
    <property type="entry name" value="PROTEIN ACTIVITY OF BC1 COMPLEX KINASE 7, CHLOROPLASTIC"/>
    <property type="match status" value="1"/>
</dbReference>
<feature type="transmembrane region" description="Helical" evidence="2">
    <location>
        <begin position="625"/>
        <end position="644"/>
    </location>
</feature>
<dbReference type="InterPro" id="IPR050154">
    <property type="entry name" value="UbiB_kinase"/>
</dbReference>
<name>A0AAJ2LVY2_9MICO</name>
<feature type="domain" description="ABC1 atypical kinase-like" evidence="3">
    <location>
        <begin position="189"/>
        <end position="433"/>
    </location>
</feature>
<reference evidence="4 5" key="1">
    <citation type="submission" date="2021-06" db="EMBL/GenBank/DDBJ databases">
        <title>Genome-based taxonomic framework of Microbacterium strains isolated from marine environment, the description of four new species and reclassification of four preexisting species.</title>
        <authorList>
            <person name="Lee S.D."/>
            <person name="Kim S.-M."/>
            <person name="Byeon Y.-S."/>
            <person name="Yang H.L."/>
            <person name="Kim I.S."/>
        </authorList>
    </citation>
    <scope>NUCLEOTIDE SEQUENCE [LARGE SCALE GENOMIC DNA]</scope>
    <source>
        <strain evidence="4 5">KACC 20514</strain>
    </source>
</reference>
<sequence length="654" mass="71081">MPDWLVLTLIAVVFAVTTAWVVRRLLDVRVGWLRAVVVAAVVFLLAAPVAIWTLEQAEVYAGGVFTVSGPIAVAFLALTIGWMFAAVVIAVLTVEFLWPSRGWRNPVTVIRNAIRRRARAKRYAQILAIGSRHGLTFYEGRRRGDEDDLPAALVAAMNDAGVTFVKLGQVLSSREDVLPPALIEAFSTLQMDSTAIPWEEARDAIRTQLGRPLEEVFAEIDPTPLAAASVAQVHAARLHGGDEVVVKIQRPRARAQVTTDLDILVRLAAEAERRTDWARAYGAAALVDEFARALREELDYRVEVANSSMLRGAVEASGGAGLRVPRAYAEFSTAQMIVQERVDGTPFARLAPDAVDPEEARAIADRLLEAVFDQIAVRGVFHADLHAGNVILARDGGVALIDFGAVGILERSMRRLLVPMLVAMANEDDVAVTDVVLLMCGTEGADVVALQRDIGVILTRTRGTRGPDGPGMDENVFRLLLDVLRRNRMALPPSLLLVFRTLASLEGTLRRICPDYDMVDHALSIAPRMALRLASPESAVLSMQTWSALLGEQLLRMPRRVERISRALDEGTLSVRLRSFESPDERGWVDGLAGRLTTTVVGSTLLFAGILLAVDDGGPMLTGDVPAFAFLGSVAGLGGLLLLLRSLRSAFRRR</sequence>
<dbReference type="GeneID" id="301457742"/>
<dbReference type="InterPro" id="IPR011009">
    <property type="entry name" value="Kinase-like_dom_sf"/>
</dbReference>
<keyword evidence="2" id="KW-1133">Transmembrane helix</keyword>
<protein>
    <recommendedName>
        <fullName evidence="3">ABC1 atypical kinase-like domain-containing protein</fullName>
    </recommendedName>
</protein>
<evidence type="ECO:0000313" key="4">
    <source>
        <dbReference type="EMBL" id="MDS0245142.1"/>
    </source>
</evidence>
<evidence type="ECO:0000256" key="1">
    <source>
        <dbReference type="ARBA" id="ARBA00009670"/>
    </source>
</evidence>
<organism evidence="4 5">
    <name type="scientific">Microbacterium aurantiacum</name>
    <dbReference type="NCBI Taxonomy" id="162393"/>
    <lineage>
        <taxon>Bacteria</taxon>
        <taxon>Bacillati</taxon>
        <taxon>Actinomycetota</taxon>
        <taxon>Actinomycetes</taxon>
        <taxon>Micrococcales</taxon>
        <taxon>Microbacteriaceae</taxon>
        <taxon>Microbacterium</taxon>
    </lineage>
</organism>
<dbReference type="EMBL" id="JAHWXH010000001">
    <property type="protein sequence ID" value="MDS0245142.1"/>
    <property type="molecule type" value="Genomic_DNA"/>
</dbReference>
<dbReference type="Pfam" id="PF03109">
    <property type="entry name" value="ABC1"/>
    <property type="match status" value="1"/>
</dbReference>
<comment type="similarity">
    <text evidence="1">Belongs to the protein kinase superfamily. ADCK protein kinase family.</text>
</comment>
<feature type="transmembrane region" description="Helical" evidence="2">
    <location>
        <begin position="33"/>
        <end position="51"/>
    </location>
</feature>
<comment type="caution">
    <text evidence="4">The sequence shown here is derived from an EMBL/GenBank/DDBJ whole genome shotgun (WGS) entry which is preliminary data.</text>
</comment>
<dbReference type="InterPro" id="IPR004147">
    <property type="entry name" value="ABC1_dom"/>
</dbReference>
<dbReference type="PANTHER" id="PTHR10566">
    <property type="entry name" value="CHAPERONE-ACTIVITY OF BC1 COMPLEX CABC1 -RELATED"/>
    <property type="match status" value="1"/>
</dbReference>
<gene>
    <name evidence="4" type="ORF">KZC50_05885</name>
</gene>
<dbReference type="Gene3D" id="1.10.510.10">
    <property type="entry name" value="Transferase(Phosphotransferase) domain 1"/>
    <property type="match status" value="1"/>
</dbReference>
<evidence type="ECO:0000256" key="2">
    <source>
        <dbReference type="SAM" id="Phobius"/>
    </source>
</evidence>
<dbReference type="CDD" id="cd05121">
    <property type="entry name" value="ABC1_ADCK3-like"/>
    <property type="match status" value="1"/>
</dbReference>
<feature type="transmembrane region" description="Helical" evidence="2">
    <location>
        <begin position="592"/>
        <end position="613"/>
    </location>
</feature>
<accession>A0AAJ2LVY2</accession>
<evidence type="ECO:0000313" key="5">
    <source>
        <dbReference type="Proteomes" id="UP001183582"/>
    </source>
</evidence>
<proteinExistence type="inferred from homology"/>
<dbReference type="RefSeq" id="WP_310890975.1">
    <property type="nucleotide sequence ID" value="NZ_BAAAGR010000001.1"/>
</dbReference>
<evidence type="ECO:0000259" key="3">
    <source>
        <dbReference type="Pfam" id="PF03109"/>
    </source>
</evidence>
<dbReference type="SUPFAM" id="SSF56112">
    <property type="entry name" value="Protein kinase-like (PK-like)"/>
    <property type="match status" value="1"/>
</dbReference>